<organism evidence="2 3">
    <name type="scientific">Marasmius oreades</name>
    <name type="common">fairy-ring Marasmius</name>
    <dbReference type="NCBI Taxonomy" id="181124"/>
    <lineage>
        <taxon>Eukaryota</taxon>
        <taxon>Fungi</taxon>
        <taxon>Dikarya</taxon>
        <taxon>Basidiomycota</taxon>
        <taxon>Agaricomycotina</taxon>
        <taxon>Agaricomycetes</taxon>
        <taxon>Agaricomycetidae</taxon>
        <taxon>Agaricales</taxon>
        <taxon>Marasmiineae</taxon>
        <taxon>Marasmiaceae</taxon>
        <taxon>Marasmius</taxon>
    </lineage>
</organism>
<dbReference type="OrthoDB" id="3247214at2759"/>
<feature type="region of interest" description="Disordered" evidence="1">
    <location>
        <begin position="800"/>
        <end position="832"/>
    </location>
</feature>
<feature type="compositionally biased region" description="Acidic residues" evidence="1">
    <location>
        <begin position="102"/>
        <end position="120"/>
    </location>
</feature>
<keyword evidence="3" id="KW-1185">Reference proteome</keyword>
<dbReference type="KEGG" id="more:E1B28_009000"/>
<dbReference type="AlphaFoldDB" id="A0A9P7RZH5"/>
<feature type="compositionally biased region" description="Polar residues" evidence="1">
    <location>
        <begin position="868"/>
        <end position="892"/>
    </location>
</feature>
<feature type="region of interest" description="Disordered" evidence="1">
    <location>
        <begin position="657"/>
        <end position="788"/>
    </location>
</feature>
<dbReference type="RefSeq" id="XP_043009134.1">
    <property type="nucleotide sequence ID" value="XM_043153849.1"/>
</dbReference>
<reference evidence="2" key="1">
    <citation type="journal article" date="2021" name="Genome Biol. Evol.">
        <title>The assembled and annotated genome of the fairy-ring fungus Marasmius oreades.</title>
        <authorList>
            <person name="Hiltunen M."/>
            <person name="Ament-Velasquez S.L."/>
            <person name="Johannesson H."/>
        </authorList>
    </citation>
    <scope>NUCLEOTIDE SEQUENCE</scope>
    <source>
        <strain evidence="2">03SP1</strain>
    </source>
</reference>
<dbReference type="Proteomes" id="UP001049176">
    <property type="component" value="Chromosome 5"/>
</dbReference>
<feature type="compositionally biased region" description="Low complexity" evidence="1">
    <location>
        <begin position="692"/>
        <end position="707"/>
    </location>
</feature>
<name>A0A9P7RZH5_9AGAR</name>
<feature type="region of interest" description="Disordered" evidence="1">
    <location>
        <begin position="868"/>
        <end position="905"/>
    </location>
</feature>
<sequence length="922" mass="98394">MSATAHSSESYETRPSEFAQSSSVSMVGTIKSEITSDGLVKSDVLNNSETRPKEDAFGEEKQVAHDDPQVSPDSPTVETVNGEVSGEIVPPLGHVHNHYGDPESDQDDDDDDDDDSDDSDPYALASRIRSLIQTLASRSRPIPDVDRSSAPQIPERILRDSLTGQPVPFVDAAFLSDTELIAKLKNAIIMNGMKITTGCGTGKGESVLTMTEGEKKSVWAVLDSFKAPPAHHWCADLPDRLARIGDAHGLDTLQTLSPTSVISDDSSVMMCFPLIPVHDSKVELAKSSVVSISPVGNGHSKLKKTLKKYRMYVTFGNKVDNGNVESSRSWKFWKKKGTLPRGASSALELNTIPPEDHPTLTSNSLPSLSLRPNVLPKADVKQRVWMPSTTNMSVQALWWGYRIFLPPPVLSILSDEEVEATKRVALITAALTWFFGNIPVTALPPPMQPAILMLQQLLPYLGYIGTFISWSWDSVRSFDTGNGVILSATWLLPVALIPGTWEPYDFPLKQEKPVQEQVSSQGDGTGLDQTLEFASRHPLPPSSGALASSASLVSSRSGSSILPPASSATGSIAPAAMPRLSTLAPISQPSSSASSFAVTTPRSKSQVSFASVVKSTPSSGFDSRTTSTLVGDQEASHPSLELSNVFSSASILSTATGSVMTSERSLLTTTDRTDKGSEQSVSVEISERPSQSKDSMSPSSSSLMMSPTTAHAAARASEVHNELEGYVEQDVLQRKSKEVEDNDLETNEKPEQDTGSEGNENAAEKVESVEKNISSARDIPANSHDRTNVEADGNVVQTATHAQLAPSTPAKVAANDSRVPETMSPKNGKVAEGGNVVQTSISVPTVKIEKENVSLSPVSEAIPVTPTYSKSKLAGSSNGNAGDAHSPSQIVTNGAIDKKEKRKSRGMAVMGGLWRLLTGSGN</sequence>
<accession>A0A9P7RZH5</accession>
<feature type="region of interest" description="Disordered" evidence="1">
    <location>
        <begin position="607"/>
        <end position="637"/>
    </location>
</feature>
<dbReference type="GeneID" id="66078076"/>
<evidence type="ECO:0000313" key="3">
    <source>
        <dbReference type="Proteomes" id="UP001049176"/>
    </source>
</evidence>
<feature type="compositionally biased region" description="Polar residues" evidence="1">
    <location>
        <begin position="657"/>
        <end position="670"/>
    </location>
</feature>
<feature type="region of interest" description="Disordered" evidence="1">
    <location>
        <begin position="1"/>
        <end position="121"/>
    </location>
</feature>
<feature type="compositionally biased region" description="Basic and acidic residues" evidence="1">
    <location>
        <begin position="50"/>
        <end position="68"/>
    </location>
</feature>
<protein>
    <submittedName>
        <fullName evidence="2">Uncharacterized protein</fullName>
    </submittedName>
</protein>
<gene>
    <name evidence="2" type="ORF">E1B28_009000</name>
</gene>
<evidence type="ECO:0000256" key="1">
    <source>
        <dbReference type="SAM" id="MobiDB-lite"/>
    </source>
</evidence>
<feature type="compositionally biased region" description="Polar residues" evidence="1">
    <location>
        <begin position="607"/>
        <end position="630"/>
    </location>
</feature>
<comment type="caution">
    <text evidence="2">The sequence shown here is derived from an EMBL/GenBank/DDBJ whole genome shotgun (WGS) entry which is preliminary data.</text>
</comment>
<proteinExistence type="predicted"/>
<dbReference type="EMBL" id="CM032185">
    <property type="protein sequence ID" value="KAG7092664.1"/>
    <property type="molecule type" value="Genomic_DNA"/>
</dbReference>
<evidence type="ECO:0000313" key="2">
    <source>
        <dbReference type="EMBL" id="KAG7092664.1"/>
    </source>
</evidence>